<name>A0A0V1KKW0_9BILA</name>
<gene>
    <name evidence="1" type="ORF">T02_12635</name>
</gene>
<evidence type="ECO:0000313" key="2">
    <source>
        <dbReference type="Proteomes" id="UP000054721"/>
    </source>
</evidence>
<reference evidence="1 2" key="1">
    <citation type="submission" date="2015-05" db="EMBL/GenBank/DDBJ databases">
        <title>Evolution of Trichinella species and genotypes.</title>
        <authorList>
            <person name="Korhonen P.K."/>
            <person name="Edoardo P."/>
            <person name="Giuseppe L.R."/>
            <person name="Gasser R.B."/>
        </authorList>
    </citation>
    <scope>NUCLEOTIDE SEQUENCE [LARGE SCALE GENOMIC DNA]</scope>
    <source>
        <strain evidence="1">ISS10</strain>
    </source>
</reference>
<accession>A0A0V1KKW0</accession>
<comment type="caution">
    <text evidence="1">The sequence shown here is derived from an EMBL/GenBank/DDBJ whole genome shotgun (WGS) entry which is preliminary data.</text>
</comment>
<dbReference type="Proteomes" id="UP000054721">
    <property type="component" value="Unassembled WGS sequence"/>
</dbReference>
<dbReference type="AlphaFoldDB" id="A0A0V1KKW0"/>
<keyword evidence="2" id="KW-1185">Reference proteome</keyword>
<proteinExistence type="predicted"/>
<organism evidence="1 2">
    <name type="scientific">Trichinella nativa</name>
    <dbReference type="NCBI Taxonomy" id="6335"/>
    <lineage>
        <taxon>Eukaryota</taxon>
        <taxon>Metazoa</taxon>
        <taxon>Ecdysozoa</taxon>
        <taxon>Nematoda</taxon>
        <taxon>Enoplea</taxon>
        <taxon>Dorylaimia</taxon>
        <taxon>Trichinellida</taxon>
        <taxon>Trichinellidae</taxon>
        <taxon>Trichinella</taxon>
    </lineage>
</organism>
<dbReference type="EMBL" id="JYDW01000642">
    <property type="protein sequence ID" value="KRZ47628.1"/>
    <property type="molecule type" value="Genomic_DNA"/>
</dbReference>
<protein>
    <submittedName>
        <fullName evidence="1">Uncharacterized protein</fullName>
    </submittedName>
</protein>
<sequence length="88" mass="9854">LVVDMVVCALLQSEPTGIRICFVAVQRCEANKCLNLSLNRIGFQPKNSTQQLCIRYERSDQSVSIVLFSKDDRNIATKRPAALKLRSA</sequence>
<feature type="non-terminal residue" evidence="1">
    <location>
        <position position="88"/>
    </location>
</feature>
<evidence type="ECO:0000313" key="1">
    <source>
        <dbReference type="EMBL" id="KRZ47628.1"/>
    </source>
</evidence>